<reference evidence="1" key="1">
    <citation type="submission" date="2021-02" db="EMBL/GenBank/DDBJ databases">
        <authorList>
            <person name="Cremers G."/>
            <person name="Picone N."/>
        </authorList>
    </citation>
    <scope>NUCLEOTIDE SEQUENCE</scope>
    <source>
        <strain evidence="1">PQ17</strain>
    </source>
</reference>
<proteinExistence type="predicted"/>
<evidence type="ECO:0000313" key="1">
    <source>
        <dbReference type="EMBL" id="CAF0700635.1"/>
    </source>
</evidence>
<organism evidence="1 2">
    <name type="scientific">Candidatus Methylacidithermus pantelleriae</name>
    <dbReference type="NCBI Taxonomy" id="2744239"/>
    <lineage>
        <taxon>Bacteria</taxon>
        <taxon>Pseudomonadati</taxon>
        <taxon>Verrucomicrobiota</taxon>
        <taxon>Methylacidiphilae</taxon>
        <taxon>Methylacidiphilales</taxon>
        <taxon>Methylacidiphilaceae</taxon>
        <taxon>Candidatus Methylacidithermus</taxon>
    </lineage>
</organism>
<dbReference type="Proteomes" id="UP000663859">
    <property type="component" value="Unassembled WGS sequence"/>
</dbReference>
<comment type="caution">
    <text evidence="1">The sequence shown here is derived from an EMBL/GenBank/DDBJ whole genome shotgun (WGS) entry which is preliminary data.</text>
</comment>
<dbReference type="EMBL" id="CAJNOB010000033">
    <property type="protein sequence ID" value="CAF0700635.1"/>
    <property type="molecule type" value="Genomic_DNA"/>
</dbReference>
<accession>A0A8J2BP83</accession>
<dbReference type="AlphaFoldDB" id="A0A8J2BP83"/>
<keyword evidence="2" id="KW-1185">Reference proteome</keyword>
<evidence type="ECO:0000313" key="2">
    <source>
        <dbReference type="Proteomes" id="UP000663859"/>
    </source>
</evidence>
<protein>
    <submittedName>
        <fullName evidence="1">Uncharacterized protein</fullName>
    </submittedName>
</protein>
<gene>
    <name evidence="1" type="ORF">MPNT_390012</name>
</gene>
<sequence>MMLLGRKMGAVPLWLVRSNPRRRLLEGERHFLHGVEPIACIMTLRMDNDGQKNHRSRSRGCTAFPD</sequence>
<name>A0A8J2BP83_9BACT</name>